<evidence type="ECO:0000256" key="7">
    <source>
        <dbReference type="ARBA" id="ARBA00023295"/>
    </source>
</evidence>
<keyword evidence="5 8" id="KW-0378">Hydrolase</keyword>
<dbReference type="GO" id="GO:0009272">
    <property type="term" value="P:fungal-type cell wall biogenesis"/>
    <property type="evidence" value="ECO:0007669"/>
    <property type="project" value="TreeGrafter"/>
</dbReference>
<dbReference type="GO" id="GO:0008496">
    <property type="term" value="F:mannan endo-1,6-alpha-mannosidase activity"/>
    <property type="evidence" value="ECO:0007669"/>
    <property type="project" value="UniProtKB-UniRule"/>
</dbReference>
<dbReference type="SUPFAM" id="SSF48208">
    <property type="entry name" value="Six-hairpin glycosidases"/>
    <property type="match status" value="1"/>
</dbReference>
<evidence type="ECO:0000256" key="4">
    <source>
        <dbReference type="ARBA" id="ARBA00022729"/>
    </source>
</evidence>
<name>A0AAN6RQN5_9PEZI</name>
<protein>
    <recommendedName>
        <fullName evidence="3 8">Mannan endo-1,6-alpha-mannosidase</fullName>
        <ecNumber evidence="3 8">3.2.1.101</ecNumber>
    </recommendedName>
</protein>
<reference evidence="11" key="1">
    <citation type="journal article" date="2023" name="Mol. Phylogenet. Evol.">
        <title>Genome-scale phylogeny and comparative genomics of the fungal order Sordariales.</title>
        <authorList>
            <person name="Hensen N."/>
            <person name="Bonometti L."/>
            <person name="Westerberg I."/>
            <person name="Brannstrom I.O."/>
            <person name="Guillou S."/>
            <person name="Cros-Aarteil S."/>
            <person name="Calhoun S."/>
            <person name="Haridas S."/>
            <person name="Kuo A."/>
            <person name="Mondo S."/>
            <person name="Pangilinan J."/>
            <person name="Riley R."/>
            <person name="LaButti K."/>
            <person name="Andreopoulos B."/>
            <person name="Lipzen A."/>
            <person name="Chen C."/>
            <person name="Yan M."/>
            <person name="Daum C."/>
            <person name="Ng V."/>
            <person name="Clum A."/>
            <person name="Steindorff A."/>
            <person name="Ohm R.A."/>
            <person name="Martin F."/>
            <person name="Silar P."/>
            <person name="Natvig D.O."/>
            <person name="Lalanne C."/>
            <person name="Gautier V."/>
            <person name="Ament-Velasquez S.L."/>
            <person name="Kruys A."/>
            <person name="Hutchinson M.I."/>
            <person name="Powell A.J."/>
            <person name="Barry K."/>
            <person name="Miller A.N."/>
            <person name="Grigoriev I.V."/>
            <person name="Debuchy R."/>
            <person name="Gladieux P."/>
            <person name="Hiltunen Thoren M."/>
            <person name="Johannesson H."/>
        </authorList>
    </citation>
    <scope>NUCLEOTIDE SEQUENCE</scope>
    <source>
        <strain evidence="11">CBS 103.79</strain>
    </source>
</reference>
<dbReference type="PANTHER" id="PTHR12145:SF36">
    <property type="entry name" value="MANNAN ENDO-1,6-ALPHA-MANNOSIDASE DCW1"/>
    <property type="match status" value="1"/>
</dbReference>
<dbReference type="EC" id="3.2.1.101" evidence="3 8"/>
<evidence type="ECO:0000313" key="12">
    <source>
        <dbReference type="Proteomes" id="UP001303889"/>
    </source>
</evidence>
<evidence type="ECO:0000256" key="1">
    <source>
        <dbReference type="ARBA" id="ARBA00001452"/>
    </source>
</evidence>
<keyword evidence="7 8" id="KW-0326">Glycosidase</keyword>
<dbReference type="PANTHER" id="PTHR12145">
    <property type="entry name" value="MANNAN ENDO-1,6-ALPHA-MANNOSIDASE DCW1"/>
    <property type="match status" value="1"/>
</dbReference>
<evidence type="ECO:0000256" key="5">
    <source>
        <dbReference type="ARBA" id="ARBA00022801"/>
    </source>
</evidence>
<dbReference type="EMBL" id="MU855729">
    <property type="protein sequence ID" value="KAK3899882.1"/>
    <property type="molecule type" value="Genomic_DNA"/>
</dbReference>
<dbReference type="Pfam" id="PF03663">
    <property type="entry name" value="Glyco_hydro_76"/>
    <property type="match status" value="1"/>
</dbReference>
<keyword evidence="4 10" id="KW-0732">Signal</keyword>
<proteinExistence type="inferred from homology"/>
<evidence type="ECO:0000256" key="3">
    <source>
        <dbReference type="ARBA" id="ARBA00012350"/>
    </source>
</evidence>
<feature type="compositionally biased region" description="Gly residues" evidence="9">
    <location>
        <begin position="403"/>
        <end position="437"/>
    </location>
</feature>
<dbReference type="AlphaFoldDB" id="A0AAN6RQN5"/>
<keyword evidence="12" id="KW-1185">Reference proteome</keyword>
<evidence type="ECO:0000256" key="6">
    <source>
        <dbReference type="ARBA" id="ARBA00023180"/>
    </source>
</evidence>
<evidence type="ECO:0000256" key="10">
    <source>
        <dbReference type="SAM" id="SignalP"/>
    </source>
</evidence>
<evidence type="ECO:0000256" key="2">
    <source>
        <dbReference type="ARBA" id="ARBA00009699"/>
    </source>
</evidence>
<sequence>MYAPTLGLLLAGAGSALAALDVDFKSTASIKAAAKDVAFDVMSYYKGNRTGKILGLLGDKPPAGEYYWWNSALLWSTMIDYWRYTGDDTYNAVTVEGLTAQNGHMADRKGIPFLHFNWTVGTGNDDQGFWAMAGLQAAELGFSNPPAGQPSWLDLAKGVFEALAIRWGLDATVCSNGGLRWMIVPMDAGYNYKNTISNAVFANLGARLARYTGNTTYGEWADKSWTWLTEVGFIDADSSVFDGAHVEKNCSDLNPIQWTYTAGVLIETAAFMYNETSSKTWLNRLTALTNHTLSHFFPASILAERACELPNQASKCTGDMRFLKGILLRSLASAAPLAAPVREALDSAGVLKATAEAAVKTCEGGVRGRECSWEGEVGVQEEMNVLAAMMGVLAQGGEGKAVGKQGAAGSGGQSGTGSGSGNGDGSQGGSGEAGSGNEGAKSAGATVKAGMAMMFGGLVAALV</sequence>
<dbReference type="PIRSF" id="PIRSF016302">
    <property type="entry name" value="Man_a_manosd"/>
    <property type="match status" value="1"/>
</dbReference>
<organism evidence="11 12">
    <name type="scientific">Staphylotrichum tortipilum</name>
    <dbReference type="NCBI Taxonomy" id="2831512"/>
    <lineage>
        <taxon>Eukaryota</taxon>
        <taxon>Fungi</taxon>
        <taxon>Dikarya</taxon>
        <taxon>Ascomycota</taxon>
        <taxon>Pezizomycotina</taxon>
        <taxon>Sordariomycetes</taxon>
        <taxon>Sordariomycetidae</taxon>
        <taxon>Sordariales</taxon>
        <taxon>Chaetomiaceae</taxon>
        <taxon>Staphylotrichum</taxon>
    </lineage>
</organism>
<comment type="similarity">
    <text evidence="2 8">Belongs to the glycosyl hydrolase 76 family.</text>
</comment>
<dbReference type="Gene3D" id="1.50.10.20">
    <property type="match status" value="1"/>
</dbReference>
<accession>A0AAN6RQN5</accession>
<evidence type="ECO:0000256" key="8">
    <source>
        <dbReference type="PIRNR" id="PIRNR016302"/>
    </source>
</evidence>
<feature type="signal peptide" evidence="10">
    <location>
        <begin position="1"/>
        <end position="18"/>
    </location>
</feature>
<gene>
    <name evidence="11" type="ORF">C8A05DRAFT_36489</name>
</gene>
<dbReference type="InterPro" id="IPR014480">
    <property type="entry name" value="Mannan-1_6-alpha_mannosidase"/>
</dbReference>
<feature type="region of interest" description="Disordered" evidence="9">
    <location>
        <begin position="403"/>
        <end position="442"/>
    </location>
</feature>
<dbReference type="Proteomes" id="UP001303889">
    <property type="component" value="Unassembled WGS sequence"/>
</dbReference>
<feature type="chain" id="PRO_5042881313" description="Mannan endo-1,6-alpha-mannosidase" evidence="10">
    <location>
        <begin position="19"/>
        <end position="463"/>
    </location>
</feature>
<dbReference type="InterPro" id="IPR005198">
    <property type="entry name" value="Glyco_hydro_76"/>
</dbReference>
<evidence type="ECO:0000313" key="11">
    <source>
        <dbReference type="EMBL" id="KAK3899882.1"/>
    </source>
</evidence>
<keyword evidence="6" id="KW-0325">Glycoprotein</keyword>
<reference evidence="11" key="2">
    <citation type="submission" date="2023-05" db="EMBL/GenBank/DDBJ databases">
        <authorList>
            <consortium name="Lawrence Berkeley National Laboratory"/>
            <person name="Steindorff A."/>
            <person name="Hensen N."/>
            <person name="Bonometti L."/>
            <person name="Westerberg I."/>
            <person name="Brannstrom I.O."/>
            <person name="Guillou S."/>
            <person name="Cros-Aarteil S."/>
            <person name="Calhoun S."/>
            <person name="Haridas S."/>
            <person name="Kuo A."/>
            <person name="Mondo S."/>
            <person name="Pangilinan J."/>
            <person name="Riley R."/>
            <person name="Labutti K."/>
            <person name="Andreopoulos B."/>
            <person name="Lipzen A."/>
            <person name="Chen C."/>
            <person name="Yanf M."/>
            <person name="Daum C."/>
            <person name="Ng V."/>
            <person name="Clum A."/>
            <person name="Ohm R."/>
            <person name="Martin F."/>
            <person name="Silar P."/>
            <person name="Natvig D."/>
            <person name="Lalanne C."/>
            <person name="Gautier V."/>
            <person name="Ament-Velasquez S.L."/>
            <person name="Kruys A."/>
            <person name="Hutchinson M.I."/>
            <person name="Powell A.J."/>
            <person name="Barry K."/>
            <person name="Miller A.N."/>
            <person name="Grigoriev I.V."/>
            <person name="Debuchy R."/>
            <person name="Gladieux P."/>
            <person name="Thoren M.H."/>
            <person name="Johannesson H."/>
        </authorList>
    </citation>
    <scope>NUCLEOTIDE SEQUENCE</scope>
    <source>
        <strain evidence="11">CBS 103.79</strain>
    </source>
</reference>
<dbReference type="GO" id="GO:0016052">
    <property type="term" value="P:carbohydrate catabolic process"/>
    <property type="evidence" value="ECO:0007669"/>
    <property type="project" value="InterPro"/>
</dbReference>
<evidence type="ECO:0000256" key="9">
    <source>
        <dbReference type="SAM" id="MobiDB-lite"/>
    </source>
</evidence>
<dbReference type="InterPro" id="IPR008928">
    <property type="entry name" value="6-hairpin_glycosidase_sf"/>
</dbReference>
<comment type="catalytic activity">
    <reaction evidence="1 8">
        <text>Random hydrolysis of (1-&gt;6)-alpha-D-mannosidic linkages in unbranched (1-&gt;6)-mannans.</text>
        <dbReference type="EC" id="3.2.1.101"/>
    </reaction>
</comment>
<comment type="caution">
    <text evidence="11">The sequence shown here is derived from an EMBL/GenBank/DDBJ whole genome shotgun (WGS) entry which is preliminary data.</text>
</comment>